<feature type="compositionally biased region" description="Low complexity" evidence="1">
    <location>
        <begin position="374"/>
        <end position="391"/>
    </location>
</feature>
<keyword evidence="3" id="KW-1185">Reference proteome</keyword>
<accession>A0AAD7AZV7</accession>
<organism evidence="2 3">
    <name type="scientific">Mycena rosella</name>
    <name type="common">Pink bonnet</name>
    <name type="synonym">Agaricus rosellus</name>
    <dbReference type="NCBI Taxonomy" id="1033263"/>
    <lineage>
        <taxon>Eukaryota</taxon>
        <taxon>Fungi</taxon>
        <taxon>Dikarya</taxon>
        <taxon>Basidiomycota</taxon>
        <taxon>Agaricomycotina</taxon>
        <taxon>Agaricomycetes</taxon>
        <taxon>Agaricomycetidae</taxon>
        <taxon>Agaricales</taxon>
        <taxon>Marasmiineae</taxon>
        <taxon>Mycenaceae</taxon>
        <taxon>Mycena</taxon>
    </lineage>
</organism>
<gene>
    <name evidence="2" type="ORF">B0H17DRAFT_44788</name>
</gene>
<evidence type="ECO:0000313" key="3">
    <source>
        <dbReference type="Proteomes" id="UP001221757"/>
    </source>
</evidence>
<dbReference type="AlphaFoldDB" id="A0AAD7AZV7"/>
<name>A0AAD7AZV7_MYCRO</name>
<feature type="compositionally biased region" description="Basic residues" evidence="1">
    <location>
        <begin position="287"/>
        <end position="302"/>
    </location>
</feature>
<dbReference type="Proteomes" id="UP001221757">
    <property type="component" value="Unassembled WGS sequence"/>
</dbReference>
<comment type="caution">
    <text evidence="2">The sequence shown here is derived from an EMBL/GenBank/DDBJ whole genome shotgun (WGS) entry which is preliminary data.</text>
</comment>
<evidence type="ECO:0000313" key="2">
    <source>
        <dbReference type="EMBL" id="KAJ7606099.1"/>
    </source>
</evidence>
<reference evidence="2" key="1">
    <citation type="submission" date="2023-03" db="EMBL/GenBank/DDBJ databases">
        <title>Massive genome expansion in bonnet fungi (Mycena s.s.) driven by repeated elements and novel gene families across ecological guilds.</title>
        <authorList>
            <consortium name="Lawrence Berkeley National Laboratory"/>
            <person name="Harder C.B."/>
            <person name="Miyauchi S."/>
            <person name="Viragh M."/>
            <person name="Kuo A."/>
            <person name="Thoen E."/>
            <person name="Andreopoulos B."/>
            <person name="Lu D."/>
            <person name="Skrede I."/>
            <person name="Drula E."/>
            <person name="Henrissat B."/>
            <person name="Morin E."/>
            <person name="Kohler A."/>
            <person name="Barry K."/>
            <person name="LaButti K."/>
            <person name="Morin E."/>
            <person name="Salamov A."/>
            <person name="Lipzen A."/>
            <person name="Mereny Z."/>
            <person name="Hegedus B."/>
            <person name="Baldrian P."/>
            <person name="Stursova M."/>
            <person name="Weitz H."/>
            <person name="Taylor A."/>
            <person name="Grigoriev I.V."/>
            <person name="Nagy L.G."/>
            <person name="Martin F."/>
            <person name="Kauserud H."/>
        </authorList>
    </citation>
    <scope>NUCLEOTIDE SEQUENCE</scope>
    <source>
        <strain evidence="2">CBHHK067</strain>
    </source>
</reference>
<feature type="compositionally biased region" description="Basic residues" evidence="1">
    <location>
        <begin position="329"/>
        <end position="340"/>
    </location>
</feature>
<feature type="compositionally biased region" description="Basic residues" evidence="1">
    <location>
        <begin position="392"/>
        <end position="403"/>
    </location>
</feature>
<protein>
    <submittedName>
        <fullName evidence="2">Uncharacterized protein</fullName>
    </submittedName>
</protein>
<evidence type="ECO:0000256" key="1">
    <source>
        <dbReference type="SAM" id="MobiDB-lite"/>
    </source>
</evidence>
<proteinExistence type="predicted"/>
<feature type="region of interest" description="Disordered" evidence="1">
    <location>
        <begin position="263"/>
        <end position="433"/>
    </location>
</feature>
<feature type="compositionally biased region" description="Basic and acidic residues" evidence="1">
    <location>
        <begin position="421"/>
        <end position="433"/>
    </location>
</feature>
<sequence length="433" mass="46921">MWGRIGRAKFARASLASGYPESDGLRGKSGNPLLDSAHALRAHCVTLQTLRTGDPHASGAGGALIAAYALLVQDSWAAAPLAASREGLGVLPEALRSLHATTTSGVERGGKTREMGGKNRKQLAWAGARDFALRFVRERLYKGRYGEEDEDHVDPAWCTGWPRDTAAGAAALWVLWFFEGWDTLRAEPEPARRALMALLLPFVVAPFRYPSTLCPPHHYSVPLLPAVASASFGAGREGRAITVPTLQGAYPIYPLKRGRYDSVAGDSGGSSEGDDEDSSAFATGRYRSGRFRSPPSRRRHSGERRAPGSPSAQLPPFRQPGASPDSVSRARRSRSPPSRRRQADSRFGRSPPRHLRSPSSRPAYPHTLSPRPPRACSSSRACRPAGAWASRRTWRVTARRRGAVGRERRDGAAADWADAGGHTREERAPDCAV</sequence>
<dbReference type="EMBL" id="JARKIE010001115">
    <property type="protein sequence ID" value="KAJ7606099.1"/>
    <property type="molecule type" value="Genomic_DNA"/>
</dbReference>